<gene>
    <name evidence="2" type="ORF">HYZ11_09490</name>
</gene>
<protein>
    <recommendedName>
        <fullName evidence="4">Lipoprotein</fullName>
    </recommendedName>
</protein>
<comment type="caution">
    <text evidence="2">The sequence shown here is derived from an EMBL/GenBank/DDBJ whole genome shotgun (WGS) entry which is preliminary data.</text>
</comment>
<dbReference type="Proteomes" id="UP000782312">
    <property type="component" value="Unassembled WGS sequence"/>
</dbReference>
<evidence type="ECO:0000256" key="1">
    <source>
        <dbReference type="SAM" id="SignalP"/>
    </source>
</evidence>
<dbReference type="EMBL" id="JACPUR010000019">
    <property type="protein sequence ID" value="MBI3127824.1"/>
    <property type="molecule type" value="Genomic_DNA"/>
</dbReference>
<proteinExistence type="predicted"/>
<organism evidence="2 3">
    <name type="scientific">Tectimicrobiota bacterium</name>
    <dbReference type="NCBI Taxonomy" id="2528274"/>
    <lineage>
        <taxon>Bacteria</taxon>
        <taxon>Pseudomonadati</taxon>
        <taxon>Nitrospinota/Tectimicrobiota group</taxon>
        <taxon>Candidatus Tectimicrobiota</taxon>
    </lineage>
</organism>
<evidence type="ECO:0008006" key="4">
    <source>
        <dbReference type="Google" id="ProtNLM"/>
    </source>
</evidence>
<sequence>MRRNLSLAFLLFALIPSSAFAASAAAPPAKESATWTEYHRAYAETRAYRVLRTEPGGAKEVVLRTACLRDLEETWSCEAVLEIYRKLSVLAMPRQVTFNLKPPGGGERPAPAERLGGYAVDCAGGRYAPLSIEWRAADGSRITRIEYPERGWRPLERLEKLPAQVCR</sequence>
<keyword evidence="1" id="KW-0732">Signal</keyword>
<accession>A0A932MM27</accession>
<evidence type="ECO:0000313" key="2">
    <source>
        <dbReference type="EMBL" id="MBI3127824.1"/>
    </source>
</evidence>
<name>A0A932MM27_UNCTE</name>
<reference evidence="2" key="1">
    <citation type="submission" date="2020-07" db="EMBL/GenBank/DDBJ databases">
        <title>Huge and variable diversity of episymbiotic CPR bacteria and DPANN archaea in groundwater ecosystems.</title>
        <authorList>
            <person name="He C.Y."/>
            <person name="Keren R."/>
            <person name="Whittaker M."/>
            <person name="Farag I.F."/>
            <person name="Doudna J."/>
            <person name="Cate J.H.D."/>
            <person name="Banfield J.F."/>
        </authorList>
    </citation>
    <scope>NUCLEOTIDE SEQUENCE</scope>
    <source>
        <strain evidence="2">NC_groundwater_763_Ag_S-0.2um_68_21</strain>
    </source>
</reference>
<feature type="signal peptide" evidence="1">
    <location>
        <begin position="1"/>
        <end position="21"/>
    </location>
</feature>
<feature type="chain" id="PRO_5037986966" description="Lipoprotein" evidence="1">
    <location>
        <begin position="22"/>
        <end position="167"/>
    </location>
</feature>
<dbReference type="AlphaFoldDB" id="A0A932MM27"/>
<evidence type="ECO:0000313" key="3">
    <source>
        <dbReference type="Proteomes" id="UP000782312"/>
    </source>
</evidence>